<feature type="domain" description="Peptidase A1" evidence="10">
    <location>
        <begin position="66"/>
        <end position="426"/>
    </location>
</feature>
<proteinExistence type="inferred from homology"/>
<dbReference type="Pfam" id="PF00026">
    <property type="entry name" value="Asp"/>
    <property type="match status" value="1"/>
</dbReference>
<evidence type="ECO:0000256" key="5">
    <source>
        <dbReference type="ARBA" id="ARBA00022801"/>
    </source>
</evidence>
<feature type="chain" id="PRO_5025019737" description="Peptidase A1 domain-containing protein" evidence="9">
    <location>
        <begin position="22"/>
        <end position="586"/>
    </location>
</feature>
<evidence type="ECO:0000256" key="4">
    <source>
        <dbReference type="ARBA" id="ARBA00022750"/>
    </source>
</evidence>
<dbReference type="FunFam" id="2.40.70.10:FF:000011">
    <property type="entry name" value="Aspartic protease"/>
    <property type="match status" value="1"/>
</dbReference>
<accession>A0A642VEL6</accession>
<evidence type="ECO:0000256" key="3">
    <source>
        <dbReference type="ARBA" id="ARBA00022729"/>
    </source>
</evidence>
<evidence type="ECO:0000256" key="6">
    <source>
        <dbReference type="PIRSR" id="PIRSR601461-1"/>
    </source>
</evidence>
<dbReference type="PROSITE" id="PS00141">
    <property type="entry name" value="ASP_PROTEASE"/>
    <property type="match status" value="1"/>
</dbReference>
<evidence type="ECO:0000256" key="7">
    <source>
        <dbReference type="RuleBase" id="RU000454"/>
    </source>
</evidence>
<dbReference type="Proteomes" id="UP000761534">
    <property type="component" value="Unassembled WGS sequence"/>
</dbReference>
<dbReference type="VEuPathDB" id="FungiDB:TRICI_000006"/>
<keyword evidence="5 7" id="KW-0378">Hydrolase</keyword>
<dbReference type="InterPro" id="IPR033876">
    <property type="entry name" value="SAP-like"/>
</dbReference>
<dbReference type="EMBL" id="SWFS01000005">
    <property type="protein sequence ID" value="KAA8917841.1"/>
    <property type="molecule type" value="Genomic_DNA"/>
</dbReference>
<dbReference type="InterPro" id="IPR033121">
    <property type="entry name" value="PEPTIDASE_A1"/>
</dbReference>
<evidence type="ECO:0000259" key="10">
    <source>
        <dbReference type="PROSITE" id="PS51767"/>
    </source>
</evidence>
<protein>
    <recommendedName>
        <fullName evidence="10">Peptidase A1 domain-containing protein</fullName>
    </recommendedName>
</protein>
<keyword evidence="2 7" id="KW-0645">Protease</keyword>
<dbReference type="PANTHER" id="PTHR47966">
    <property type="entry name" value="BETA-SITE APP-CLEAVING ENZYME, ISOFORM A-RELATED"/>
    <property type="match status" value="1"/>
</dbReference>
<organism evidence="11 12">
    <name type="scientific">Trichomonascus ciferrii</name>
    <dbReference type="NCBI Taxonomy" id="44093"/>
    <lineage>
        <taxon>Eukaryota</taxon>
        <taxon>Fungi</taxon>
        <taxon>Dikarya</taxon>
        <taxon>Ascomycota</taxon>
        <taxon>Saccharomycotina</taxon>
        <taxon>Dipodascomycetes</taxon>
        <taxon>Dipodascales</taxon>
        <taxon>Trichomonascaceae</taxon>
        <taxon>Trichomonascus</taxon>
        <taxon>Trichomonascus ciferrii complex</taxon>
    </lineage>
</organism>
<evidence type="ECO:0000313" key="12">
    <source>
        <dbReference type="Proteomes" id="UP000761534"/>
    </source>
</evidence>
<dbReference type="PRINTS" id="PR00792">
    <property type="entry name" value="PEPSIN"/>
</dbReference>
<gene>
    <name evidence="11" type="ORF">TRICI_000006</name>
</gene>
<comment type="similarity">
    <text evidence="1 7">Belongs to the peptidase A1 family.</text>
</comment>
<sequence>MLYSKAVVCGLVALLGLGVEASNHGNLPEGVLKYDIHGKRSTQPVRNLVRRDDSVEDDLKNEYTHYTIEIEVGTPGQKQNVVLDTGSSDLWVMDKNNPYCAKTSKEKAAAKMGDRYILCDEDDGMFEAKKSKTFKKGDDNFYINYADGSFAKGYWGTDVVKVQDTSVKDVTFAVGEESNSSASVGVFGIGFPGLEAAVMQGSGDPEEPSEPDFDNQYDNFPMMLKKQGITKSVAYSLWLNDPDAKAGNILFGGVDHAKYEGDLQKVPVVNALPQLDDPIQLTVMLSSLSVKPKDGDPIQVMEANFPALLDSGNTACMLPSSVITAVADSMQAEYDMYAESYIQECGIVEDQGSFEFDLSGIKIEVPFSDMILPLRDTEGKQIKMRNGKDACFLVMFPATDTIVLGDTFLRSAYVVYDLENKEVAMAQVKYNESSSDVEAIESGIPKAKQASSYSSTQFATSIEIQSDISYTVSAPETTDFDLDQTTDIYGNGGTRSYTYSFHDYTYSSFDIYPYTVTYHYPSTYTRTISSSGAYKTAFGTASKHSPSYSSDSGDSDSDNQASSASLRPLPICFSILILSLTAVVFM</sequence>
<name>A0A642VEL6_9ASCO</name>
<dbReference type="PANTHER" id="PTHR47966:SF65">
    <property type="entry name" value="ASPARTIC-TYPE ENDOPEPTIDASE"/>
    <property type="match status" value="1"/>
</dbReference>
<feature type="active site" evidence="6">
    <location>
        <position position="84"/>
    </location>
</feature>
<reference evidence="11" key="1">
    <citation type="journal article" date="2019" name="G3 (Bethesda)">
        <title>Genome Assemblies of Two Rare Opportunistic Yeast Pathogens: Diutina rugosa (syn. Candida rugosa) and Trichomonascus ciferrii (syn. Candida ciferrii).</title>
        <authorList>
            <person name="Mixao V."/>
            <person name="Saus E."/>
            <person name="Hansen A.P."/>
            <person name="Lass-Florl C."/>
            <person name="Gabaldon T."/>
        </authorList>
    </citation>
    <scope>NUCLEOTIDE SEQUENCE</scope>
    <source>
        <strain evidence="11">CBS 4856</strain>
    </source>
</reference>
<keyword evidence="12" id="KW-1185">Reference proteome</keyword>
<dbReference type="OrthoDB" id="771136at2759"/>
<dbReference type="PROSITE" id="PS51767">
    <property type="entry name" value="PEPTIDASE_A1"/>
    <property type="match status" value="1"/>
</dbReference>
<feature type="active site" evidence="6">
    <location>
        <position position="310"/>
    </location>
</feature>
<feature type="signal peptide" evidence="9">
    <location>
        <begin position="1"/>
        <end position="21"/>
    </location>
</feature>
<evidence type="ECO:0000256" key="9">
    <source>
        <dbReference type="SAM" id="SignalP"/>
    </source>
</evidence>
<dbReference type="Gene3D" id="2.40.70.10">
    <property type="entry name" value="Acid Proteases"/>
    <property type="match status" value="2"/>
</dbReference>
<evidence type="ECO:0000256" key="2">
    <source>
        <dbReference type="ARBA" id="ARBA00022670"/>
    </source>
</evidence>
<dbReference type="GO" id="GO:0006508">
    <property type="term" value="P:proteolysis"/>
    <property type="evidence" value="ECO:0007669"/>
    <property type="project" value="UniProtKB-KW"/>
</dbReference>
<evidence type="ECO:0000313" key="11">
    <source>
        <dbReference type="EMBL" id="KAA8917841.1"/>
    </source>
</evidence>
<dbReference type="SUPFAM" id="SSF50630">
    <property type="entry name" value="Acid proteases"/>
    <property type="match status" value="1"/>
</dbReference>
<dbReference type="CDD" id="cd05474">
    <property type="entry name" value="SAP_like"/>
    <property type="match status" value="1"/>
</dbReference>
<dbReference type="InterPro" id="IPR021109">
    <property type="entry name" value="Peptidase_aspartic_dom_sf"/>
</dbReference>
<keyword evidence="3 9" id="KW-0732">Signal</keyword>
<dbReference type="InterPro" id="IPR001461">
    <property type="entry name" value="Aspartic_peptidase_A1"/>
</dbReference>
<keyword evidence="4 7" id="KW-0064">Aspartyl protease</keyword>
<dbReference type="AlphaFoldDB" id="A0A642VEL6"/>
<feature type="region of interest" description="Disordered" evidence="8">
    <location>
        <begin position="544"/>
        <end position="563"/>
    </location>
</feature>
<comment type="caution">
    <text evidence="11">The sequence shown here is derived from an EMBL/GenBank/DDBJ whole genome shotgun (WGS) entry which is preliminary data.</text>
</comment>
<evidence type="ECO:0000256" key="8">
    <source>
        <dbReference type="SAM" id="MobiDB-lite"/>
    </source>
</evidence>
<evidence type="ECO:0000256" key="1">
    <source>
        <dbReference type="ARBA" id="ARBA00007447"/>
    </source>
</evidence>
<dbReference type="InterPro" id="IPR001969">
    <property type="entry name" value="Aspartic_peptidase_AS"/>
</dbReference>
<dbReference type="GO" id="GO:0004190">
    <property type="term" value="F:aspartic-type endopeptidase activity"/>
    <property type="evidence" value="ECO:0007669"/>
    <property type="project" value="UniProtKB-KW"/>
</dbReference>